<accession>A0AAN7T6H7</accession>
<dbReference type="SUPFAM" id="SSF53474">
    <property type="entry name" value="alpha/beta-Hydrolases"/>
    <property type="match status" value="1"/>
</dbReference>
<keyword evidence="2 6" id="KW-0121">Carboxypeptidase</keyword>
<dbReference type="GO" id="GO:0006508">
    <property type="term" value="P:proteolysis"/>
    <property type="evidence" value="ECO:0007669"/>
    <property type="project" value="UniProtKB-KW"/>
</dbReference>
<dbReference type="InterPro" id="IPR029058">
    <property type="entry name" value="AB_hydrolase_fold"/>
</dbReference>
<keyword evidence="8" id="KW-1185">Reference proteome</keyword>
<evidence type="ECO:0000256" key="1">
    <source>
        <dbReference type="ARBA" id="ARBA00009431"/>
    </source>
</evidence>
<evidence type="ECO:0000256" key="4">
    <source>
        <dbReference type="ARBA" id="ARBA00022801"/>
    </source>
</evidence>
<evidence type="ECO:0000256" key="5">
    <source>
        <dbReference type="ARBA" id="ARBA00023180"/>
    </source>
</evidence>
<dbReference type="GO" id="GO:0004185">
    <property type="term" value="F:serine-type carboxypeptidase activity"/>
    <property type="evidence" value="ECO:0007669"/>
    <property type="project" value="UniProtKB-UniRule"/>
</dbReference>
<dbReference type="PRINTS" id="PR00724">
    <property type="entry name" value="CRBOXYPTASEC"/>
</dbReference>
<dbReference type="Gene3D" id="3.40.50.1820">
    <property type="entry name" value="alpha/beta hydrolase"/>
    <property type="match status" value="1"/>
</dbReference>
<keyword evidence="6" id="KW-0732">Signal</keyword>
<dbReference type="EC" id="3.4.16.-" evidence="6"/>
<evidence type="ECO:0000256" key="3">
    <source>
        <dbReference type="ARBA" id="ARBA00022670"/>
    </source>
</evidence>
<proteinExistence type="inferred from homology"/>
<comment type="similarity">
    <text evidence="1 6">Belongs to the peptidase S10 family.</text>
</comment>
<dbReference type="AlphaFoldDB" id="A0AAN7T6H7"/>
<dbReference type="PANTHER" id="PTHR11802:SF479">
    <property type="entry name" value="CARBOXYPEPTIDASE"/>
    <property type="match status" value="1"/>
</dbReference>
<keyword evidence="4 6" id="KW-0378">Hydrolase</keyword>
<dbReference type="PROSITE" id="PS00131">
    <property type="entry name" value="CARBOXYPEPT_SER_SER"/>
    <property type="match status" value="1"/>
</dbReference>
<sequence length="578" mass="63665">MRLSSLVCLSLASAALAYNKAAVDAFKRPAKKRAEIIKKHGHAAHPALPQKRSLEARQSSRFLNNATQKFVVNGSAIPDVNFDIGESYAGLLPISDNPNESRQLYFWFVPSINPAASDEITIWFNGGPGCSSLSGLLTENGPFLWQAGTLAPTPNSYSWSNLTNMLWVEQPVGVGYSQGNPNITNEVELGLQFTGFYKQFVDAFQVHGSKVYLTGESYAGMYVPYIADAFITANDTDYYNLSGIAINDPIIGDATIQQQVVILPFVEYWSNLFYLNETFMSDLRDLNQYCNYTQYMEKYYTFPPPQESFPVLPDPYATENGCYLFDYVLEAAIAVNPCFDLYHITATCPFAVSQLGIVNPGDYEPPGAQVYFNRTDVQKAINAPVGTNWMQCTDKNVFNYGYVNNYTIGDTSLGPAQDGVLQRVVEHTGNVMIGSGNLDLLLNPNGTVFALQNMTWNGAKGFQQDPMKANQFYVPYHPEYNGGRLSEAGYVGTWGEERGLLFYTVQLSGHELPGYAAGSGYRVLEKLLGRVSNLAEVSDFTTQRGGNYQAMGTSSLTPSASAAEKNMLPVGAMAHLQR</sequence>
<feature type="chain" id="PRO_5042668238" description="Carboxypeptidase" evidence="6">
    <location>
        <begin position="18"/>
        <end position="578"/>
    </location>
</feature>
<evidence type="ECO:0000313" key="8">
    <source>
        <dbReference type="Proteomes" id="UP001309876"/>
    </source>
</evidence>
<name>A0AAN7T6H7_9EURO</name>
<keyword evidence="3 6" id="KW-0645">Protease</keyword>
<dbReference type="Proteomes" id="UP001309876">
    <property type="component" value="Unassembled WGS sequence"/>
</dbReference>
<evidence type="ECO:0000256" key="6">
    <source>
        <dbReference type="RuleBase" id="RU361156"/>
    </source>
</evidence>
<dbReference type="InterPro" id="IPR018202">
    <property type="entry name" value="Ser_caboxypep_ser_AS"/>
</dbReference>
<gene>
    <name evidence="7" type="ORF">LTR05_000522</name>
</gene>
<dbReference type="Pfam" id="PF00450">
    <property type="entry name" value="Peptidase_S10"/>
    <property type="match status" value="1"/>
</dbReference>
<evidence type="ECO:0000256" key="2">
    <source>
        <dbReference type="ARBA" id="ARBA00022645"/>
    </source>
</evidence>
<feature type="signal peptide" evidence="6">
    <location>
        <begin position="1"/>
        <end position="17"/>
    </location>
</feature>
<keyword evidence="5" id="KW-0325">Glycoprotein</keyword>
<comment type="caution">
    <text evidence="7">The sequence shown here is derived from an EMBL/GenBank/DDBJ whole genome shotgun (WGS) entry which is preliminary data.</text>
</comment>
<dbReference type="EMBL" id="JAVRRJ010000001">
    <property type="protein sequence ID" value="KAK5090350.1"/>
    <property type="molecule type" value="Genomic_DNA"/>
</dbReference>
<dbReference type="PANTHER" id="PTHR11802">
    <property type="entry name" value="SERINE PROTEASE FAMILY S10 SERINE CARBOXYPEPTIDASE"/>
    <property type="match status" value="1"/>
</dbReference>
<evidence type="ECO:0000313" key="7">
    <source>
        <dbReference type="EMBL" id="KAK5090350.1"/>
    </source>
</evidence>
<protein>
    <recommendedName>
        <fullName evidence="6">Carboxypeptidase</fullName>
        <ecNumber evidence="6">3.4.16.-</ecNumber>
    </recommendedName>
</protein>
<organism evidence="7 8">
    <name type="scientific">Lithohypha guttulata</name>
    <dbReference type="NCBI Taxonomy" id="1690604"/>
    <lineage>
        <taxon>Eukaryota</taxon>
        <taxon>Fungi</taxon>
        <taxon>Dikarya</taxon>
        <taxon>Ascomycota</taxon>
        <taxon>Pezizomycotina</taxon>
        <taxon>Eurotiomycetes</taxon>
        <taxon>Chaetothyriomycetidae</taxon>
        <taxon>Chaetothyriales</taxon>
        <taxon>Trichomeriaceae</taxon>
        <taxon>Lithohypha</taxon>
    </lineage>
</organism>
<reference evidence="7 8" key="1">
    <citation type="submission" date="2023-08" db="EMBL/GenBank/DDBJ databases">
        <title>Black Yeasts Isolated from many extreme environments.</title>
        <authorList>
            <person name="Coleine C."/>
            <person name="Stajich J.E."/>
            <person name="Selbmann L."/>
        </authorList>
    </citation>
    <scope>NUCLEOTIDE SEQUENCE [LARGE SCALE GENOMIC DNA]</scope>
    <source>
        <strain evidence="7 8">CCFEE 5910</strain>
    </source>
</reference>
<dbReference type="InterPro" id="IPR001563">
    <property type="entry name" value="Peptidase_S10"/>
</dbReference>